<dbReference type="Pfam" id="PF17827">
    <property type="entry name" value="PrmC_N"/>
    <property type="match status" value="1"/>
</dbReference>
<dbReference type="SUPFAM" id="SSF53335">
    <property type="entry name" value="S-adenosyl-L-methionine-dependent methyltransferases"/>
    <property type="match status" value="1"/>
</dbReference>
<dbReference type="GeneID" id="87978453"/>
<dbReference type="HAMAP" id="MF_02126">
    <property type="entry name" value="RF_methyltr_PrmC"/>
    <property type="match status" value="1"/>
</dbReference>
<feature type="binding site" evidence="5">
    <location>
        <position position="145"/>
    </location>
    <ligand>
        <name>S-adenosyl-L-methionine</name>
        <dbReference type="ChEBI" id="CHEBI:59789"/>
    </ligand>
</feature>
<dbReference type="InterPro" id="IPR002052">
    <property type="entry name" value="DNA_methylase_N6_adenine_CS"/>
</dbReference>
<dbReference type="InterPro" id="IPR029063">
    <property type="entry name" value="SAM-dependent_MTases_sf"/>
</dbReference>
<feature type="domain" description="Release factor glutamine methyltransferase N-terminal" evidence="7">
    <location>
        <begin position="11"/>
        <end position="78"/>
    </location>
</feature>
<evidence type="ECO:0000313" key="8">
    <source>
        <dbReference type="EMBL" id="KRM36435.1"/>
    </source>
</evidence>
<evidence type="ECO:0000259" key="6">
    <source>
        <dbReference type="Pfam" id="PF05175"/>
    </source>
</evidence>
<sequence length="288" mass="32028">MSKTGQTYFAAQRWAKEQLAGTDVDSASPQFLLQMHHGWDATHLLLHNRDQMPDDEQAWFYQAVRRLLGHEPAQYIAGQAPFYGRTFTVTPDVLIPEAETAELVDWVLTTVPDRPLSVLDLGTGSGVIGITLALERPHWRVTLSDVSPAALTVAQQNAGHFGLDLPVVESDLFAGMADQRFDLIVTNPPYIDPAATSLMDTAVLKYEPDLALFADEAGLGFYHRLFTQAGNHLTRTGQLFGETGFDQERSIQDLLHRCDRQAQIETRHDVADKMRMIHVWDFSGAGGN</sequence>
<comment type="catalytic activity">
    <reaction evidence="4 5">
        <text>L-glutaminyl-[peptide chain release factor] + S-adenosyl-L-methionine = N(5)-methyl-L-glutaminyl-[peptide chain release factor] + S-adenosyl-L-homocysteine + H(+)</text>
        <dbReference type="Rhea" id="RHEA:42896"/>
        <dbReference type="Rhea" id="RHEA-COMP:10271"/>
        <dbReference type="Rhea" id="RHEA-COMP:10272"/>
        <dbReference type="ChEBI" id="CHEBI:15378"/>
        <dbReference type="ChEBI" id="CHEBI:30011"/>
        <dbReference type="ChEBI" id="CHEBI:57856"/>
        <dbReference type="ChEBI" id="CHEBI:59789"/>
        <dbReference type="ChEBI" id="CHEBI:61891"/>
        <dbReference type="EC" id="2.1.1.297"/>
    </reaction>
</comment>
<dbReference type="PANTHER" id="PTHR18895">
    <property type="entry name" value="HEMK METHYLTRANSFERASE"/>
    <property type="match status" value="1"/>
</dbReference>
<protein>
    <recommendedName>
        <fullName evidence="5">Release factor glutamine methyltransferase</fullName>
        <shortName evidence="5">RF MTase</shortName>
        <ecNumber evidence="5">2.1.1.297</ecNumber>
    </recommendedName>
    <alternativeName>
        <fullName evidence="5">N5-glutamine methyltransferase PrmC</fullName>
    </alternativeName>
    <alternativeName>
        <fullName evidence="5">Protein-(glutamine-N5) MTase PrmC</fullName>
    </alternativeName>
    <alternativeName>
        <fullName evidence="5">Protein-glutamine N-methyltransferase PrmC</fullName>
    </alternativeName>
</protein>
<dbReference type="InterPro" id="IPR007848">
    <property type="entry name" value="Small_mtfrase_dom"/>
</dbReference>
<proteinExistence type="inferred from homology"/>
<dbReference type="NCBIfam" id="TIGR00536">
    <property type="entry name" value="hemK_fam"/>
    <property type="match status" value="1"/>
</dbReference>
<dbReference type="GO" id="GO:0003676">
    <property type="term" value="F:nucleic acid binding"/>
    <property type="evidence" value="ECO:0007669"/>
    <property type="project" value="InterPro"/>
</dbReference>
<dbReference type="Pfam" id="PF05175">
    <property type="entry name" value="MTS"/>
    <property type="match status" value="1"/>
</dbReference>
<accession>A0A922TNF1</accession>
<dbReference type="Proteomes" id="UP000051085">
    <property type="component" value="Unassembled WGS sequence"/>
</dbReference>
<evidence type="ECO:0000256" key="3">
    <source>
        <dbReference type="ARBA" id="ARBA00022691"/>
    </source>
</evidence>
<comment type="caution">
    <text evidence="8">The sequence shown here is derived from an EMBL/GenBank/DDBJ whole genome shotgun (WGS) entry which is preliminary data.</text>
</comment>
<evidence type="ECO:0000256" key="4">
    <source>
        <dbReference type="ARBA" id="ARBA00048391"/>
    </source>
</evidence>
<feature type="domain" description="Methyltransferase small" evidence="6">
    <location>
        <begin position="111"/>
        <end position="197"/>
    </location>
</feature>
<dbReference type="Gene3D" id="1.10.8.10">
    <property type="entry name" value="DNA helicase RuvA subunit, C-terminal domain"/>
    <property type="match status" value="1"/>
</dbReference>
<comment type="function">
    <text evidence="5">Methylates the class 1 translation termination release factors RF1/PrfA and RF2/PrfB on the glutamine residue of the universally conserved GGQ motif.</text>
</comment>
<reference evidence="8 9" key="1">
    <citation type="journal article" date="2015" name="Genome Announc.">
        <title>Expanding the biotechnology potential of lactobacilli through comparative genomics of 213 strains and associated genera.</title>
        <authorList>
            <person name="Sun Z."/>
            <person name="Harris H.M."/>
            <person name="McCann A."/>
            <person name="Guo C."/>
            <person name="Argimon S."/>
            <person name="Zhang W."/>
            <person name="Yang X."/>
            <person name="Jeffery I.B."/>
            <person name="Cooney J.C."/>
            <person name="Kagawa T.F."/>
            <person name="Liu W."/>
            <person name="Song Y."/>
            <person name="Salvetti E."/>
            <person name="Wrobel A."/>
            <person name="Rasinkangas P."/>
            <person name="Parkhill J."/>
            <person name="Rea M.C."/>
            <person name="O'Sullivan O."/>
            <person name="Ritari J."/>
            <person name="Douillard F.P."/>
            <person name="Paul Ross R."/>
            <person name="Yang R."/>
            <person name="Briner A.E."/>
            <person name="Felis G.E."/>
            <person name="de Vos W.M."/>
            <person name="Barrangou R."/>
            <person name="Klaenhammer T.R."/>
            <person name="Caufield P.W."/>
            <person name="Cui Y."/>
            <person name="Zhang H."/>
            <person name="O'Toole P.W."/>
        </authorList>
    </citation>
    <scope>NUCLEOTIDE SEQUENCE [LARGE SCALE GENOMIC DNA]</scope>
    <source>
        <strain evidence="8 9">DSM 8475</strain>
    </source>
</reference>
<feature type="binding site" evidence="5">
    <location>
        <begin position="122"/>
        <end position="126"/>
    </location>
    <ligand>
        <name>S-adenosyl-L-methionine</name>
        <dbReference type="ChEBI" id="CHEBI:59789"/>
    </ligand>
</feature>
<dbReference type="InterPro" id="IPR019874">
    <property type="entry name" value="RF_methyltr_PrmC"/>
</dbReference>
<evidence type="ECO:0000313" key="9">
    <source>
        <dbReference type="Proteomes" id="UP000051085"/>
    </source>
</evidence>
<gene>
    <name evidence="5" type="primary">prmC</name>
    <name evidence="8" type="ORF">FD34_GL000140</name>
</gene>
<evidence type="ECO:0000256" key="1">
    <source>
        <dbReference type="ARBA" id="ARBA00022603"/>
    </source>
</evidence>
<dbReference type="GO" id="GO:0032259">
    <property type="term" value="P:methylation"/>
    <property type="evidence" value="ECO:0007669"/>
    <property type="project" value="UniProtKB-KW"/>
</dbReference>
<dbReference type="RefSeq" id="WP_057807154.1">
    <property type="nucleotide sequence ID" value="NZ_AZGO01000049.1"/>
</dbReference>
<dbReference type="NCBIfam" id="TIGR03534">
    <property type="entry name" value="RF_mod_PrmC"/>
    <property type="match status" value="1"/>
</dbReference>
<evidence type="ECO:0000256" key="2">
    <source>
        <dbReference type="ARBA" id="ARBA00022679"/>
    </source>
</evidence>
<feature type="binding site" evidence="5">
    <location>
        <position position="187"/>
    </location>
    <ligand>
        <name>S-adenosyl-L-methionine</name>
        <dbReference type="ChEBI" id="CHEBI:59789"/>
    </ligand>
</feature>
<dbReference type="CDD" id="cd02440">
    <property type="entry name" value="AdoMet_MTases"/>
    <property type="match status" value="1"/>
</dbReference>
<organism evidence="8 9">
    <name type="scientific">Limosilactobacillus pontis DSM 8475</name>
    <dbReference type="NCBI Taxonomy" id="1423794"/>
    <lineage>
        <taxon>Bacteria</taxon>
        <taxon>Bacillati</taxon>
        <taxon>Bacillota</taxon>
        <taxon>Bacilli</taxon>
        <taxon>Lactobacillales</taxon>
        <taxon>Lactobacillaceae</taxon>
        <taxon>Limosilactobacillus</taxon>
    </lineage>
</organism>
<dbReference type="EC" id="2.1.1.297" evidence="5"/>
<dbReference type="Gene3D" id="3.40.50.150">
    <property type="entry name" value="Vaccinia Virus protein VP39"/>
    <property type="match status" value="1"/>
</dbReference>
<evidence type="ECO:0000259" key="7">
    <source>
        <dbReference type="Pfam" id="PF17827"/>
    </source>
</evidence>
<feature type="binding site" evidence="5">
    <location>
        <begin position="187"/>
        <end position="190"/>
    </location>
    <ligand>
        <name>substrate</name>
    </ligand>
</feature>
<evidence type="ECO:0000256" key="5">
    <source>
        <dbReference type="HAMAP-Rule" id="MF_02126"/>
    </source>
</evidence>
<keyword evidence="2 5" id="KW-0808">Transferase</keyword>
<dbReference type="PROSITE" id="PS00092">
    <property type="entry name" value="N6_MTASE"/>
    <property type="match status" value="1"/>
</dbReference>
<comment type="caution">
    <text evidence="5">Lacks conserved residue(s) required for the propagation of feature annotation.</text>
</comment>
<dbReference type="EMBL" id="AZGO01000049">
    <property type="protein sequence ID" value="KRM36435.1"/>
    <property type="molecule type" value="Genomic_DNA"/>
</dbReference>
<name>A0A922TNF1_9LACO</name>
<dbReference type="InterPro" id="IPR050320">
    <property type="entry name" value="N5-glutamine_MTase"/>
</dbReference>
<keyword evidence="3 5" id="KW-0949">S-adenosyl-L-methionine</keyword>
<dbReference type="PANTHER" id="PTHR18895:SF74">
    <property type="entry name" value="MTRF1L RELEASE FACTOR GLUTAMINE METHYLTRANSFERASE"/>
    <property type="match status" value="1"/>
</dbReference>
<dbReference type="AlphaFoldDB" id="A0A922TNF1"/>
<dbReference type="InterPro" id="IPR040758">
    <property type="entry name" value="PrmC_N"/>
</dbReference>
<comment type="similarity">
    <text evidence="5">Belongs to the protein N5-glutamine methyltransferase family. PrmC subfamily.</text>
</comment>
<dbReference type="GO" id="GO:0102559">
    <property type="term" value="F:peptide chain release factor N(5)-glutamine methyltransferase activity"/>
    <property type="evidence" value="ECO:0007669"/>
    <property type="project" value="UniProtKB-EC"/>
</dbReference>
<keyword evidence="1 5" id="KW-0489">Methyltransferase</keyword>
<dbReference type="InterPro" id="IPR004556">
    <property type="entry name" value="HemK-like"/>
</dbReference>